<comment type="cofactor">
    <cofactor evidence="2">
        <name>Ni(2+)</name>
        <dbReference type="ChEBI" id="CHEBI:49786"/>
    </cofactor>
</comment>
<name>A0A497EP67_9CREN</name>
<protein>
    <recommendedName>
        <fullName evidence="3">NADH-quinone oxidoreductase subunit D domain-containing protein</fullName>
    </recommendedName>
</protein>
<dbReference type="SUPFAM" id="SSF56762">
    <property type="entry name" value="HydB/Nqo4-like"/>
    <property type="match status" value="1"/>
</dbReference>
<dbReference type="Gene3D" id="1.10.645.10">
    <property type="entry name" value="Cytochrome-c3 Hydrogenase, chain B"/>
    <property type="match status" value="1"/>
</dbReference>
<dbReference type="InterPro" id="IPR052197">
    <property type="entry name" value="ComplexI_49kDa-like"/>
</dbReference>
<feature type="domain" description="NADH-quinone oxidoreductase subunit D" evidence="3">
    <location>
        <begin position="306"/>
        <end position="369"/>
    </location>
</feature>
<dbReference type="GO" id="GO:0048038">
    <property type="term" value="F:quinone binding"/>
    <property type="evidence" value="ECO:0007669"/>
    <property type="project" value="InterPro"/>
</dbReference>
<dbReference type="InterPro" id="IPR029014">
    <property type="entry name" value="NiFe-Hase_large"/>
</dbReference>
<feature type="binding site" evidence="2">
    <location>
        <position position="363"/>
    </location>
    <ligand>
        <name>Ni(2+)</name>
        <dbReference type="ChEBI" id="CHEBI:49786"/>
    </ligand>
</feature>
<keyword evidence="2" id="KW-0408">Iron</keyword>
<feature type="binding site" evidence="2">
    <location>
        <position position="54"/>
    </location>
    <ligand>
        <name>Mg(2+)</name>
        <dbReference type="ChEBI" id="CHEBI:18420"/>
    </ligand>
</feature>
<dbReference type="Pfam" id="PF00346">
    <property type="entry name" value="Complex1_49kDa"/>
    <property type="match status" value="2"/>
</dbReference>
<dbReference type="PANTHER" id="PTHR43485:SF1">
    <property type="entry name" value="FORMATE HYDROGENLYASE SUBUNIT 5-RELATED"/>
    <property type="match status" value="1"/>
</dbReference>
<dbReference type="GO" id="GO:0051287">
    <property type="term" value="F:NAD binding"/>
    <property type="evidence" value="ECO:0007669"/>
    <property type="project" value="InterPro"/>
</dbReference>
<keyword evidence="2" id="KW-0460">Magnesium</keyword>
<comment type="caution">
    <text evidence="4">The sequence shown here is derived from an EMBL/GenBank/DDBJ whole genome shotgun (WGS) entry which is preliminary data.</text>
</comment>
<keyword evidence="2" id="KW-0533">Nickel</keyword>
<feature type="binding site" evidence="2">
    <location>
        <position position="76"/>
    </location>
    <ligand>
        <name>Fe cation</name>
        <dbReference type="ChEBI" id="CHEBI:24875"/>
    </ligand>
</feature>
<evidence type="ECO:0000259" key="3">
    <source>
        <dbReference type="Pfam" id="PF00346"/>
    </source>
</evidence>
<evidence type="ECO:0000313" key="5">
    <source>
        <dbReference type="Proteomes" id="UP000278475"/>
    </source>
</evidence>
<dbReference type="Pfam" id="PF00374">
    <property type="entry name" value="NiFeSe_Hases"/>
    <property type="match status" value="1"/>
</dbReference>
<keyword evidence="2" id="KW-0479">Metal-binding</keyword>
<dbReference type="AlphaFoldDB" id="A0A497EP67"/>
<dbReference type="GO" id="GO:0016651">
    <property type="term" value="F:oxidoreductase activity, acting on NAD(P)H"/>
    <property type="evidence" value="ECO:0007669"/>
    <property type="project" value="InterPro"/>
</dbReference>
<feature type="binding site" evidence="2">
    <location>
        <position position="73"/>
    </location>
    <ligand>
        <name>Ni(2+)</name>
        <dbReference type="ChEBI" id="CHEBI:49786"/>
    </ligand>
</feature>
<gene>
    <name evidence="4" type="ORF">DRJ31_05995</name>
</gene>
<feature type="binding site" evidence="2">
    <location>
        <position position="76"/>
    </location>
    <ligand>
        <name>Ni(2+)</name>
        <dbReference type="ChEBI" id="CHEBI:49786"/>
    </ligand>
</feature>
<dbReference type="EMBL" id="QMQV01000050">
    <property type="protein sequence ID" value="RLE49047.1"/>
    <property type="molecule type" value="Genomic_DNA"/>
</dbReference>
<dbReference type="InterPro" id="IPR001135">
    <property type="entry name" value="NADH_Q_OxRdtase_suD"/>
</dbReference>
<dbReference type="GO" id="GO:0016151">
    <property type="term" value="F:nickel cation binding"/>
    <property type="evidence" value="ECO:0007669"/>
    <property type="project" value="InterPro"/>
</dbReference>
<proteinExistence type="predicted"/>
<evidence type="ECO:0000256" key="1">
    <source>
        <dbReference type="ARBA" id="ARBA00023002"/>
    </source>
</evidence>
<dbReference type="PANTHER" id="PTHR43485">
    <property type="entry name" value="HYDROGENASE-4 COMPONENT G"/>
    <property type="match status" value="1"/>
</dbReference>
<evidence type="ECO:0000313" key="4">
    <source>
        <dbReference type="EMBL" id="RLE49047.1"/>
    </source>
</evidence>
<dbReference type="Proteomes" id="UP000278475">
    <property type="component" value="Unassembled WGS sequence"/>
</dbReference>
<sequence>MQAPNKNQQVVEKELPIGPVHPALLEPFRIRFFVNDEIVEDCEVVLGTIHRGVERILEGQPVERALLITERVCGICSNSHAWNSVRVVERGLNIEIPPRAMYIRVIAQEVQRIASHLIFLGHAMEVIGHETFAMRAFLLRESFMDILYYIGGNRVHPSVPVIGGVRPRCEITEGLKKLILELLDRGEKMFKAYVERVLADPLVMSRVTGTGYLSKEDAIRLHAVGPTARASNVRFDWRMEMDEYKPFTFDYIFLEDGDNKARVVARALEIFECIKIVRQALKDLPEGPLVNRNWVPKRMKFTDSYNEAPRGELYHSYALDDYGRLRHYKIRTPTITSLHAVEYAAIGDHVTDAVLTIASADPCLSCCQRVEVVDVKSKKCKMFSSPIEVVKKYGWKR</sequence>
<accession>A0A497EP67</accession>
<comment type="cofactor">
    <cofactor evidence="2">
        <name>Fe cation</name>
        <dbReference type="ChEBI" id="CHEBI:24875"/>
    </cofactor>
</comment>
<dbReference type="GO" id="GO:0008901">
    <property type="term" value="F:ferredoxin hydrogenase activity"/>
    <property type="evidence" value="ECO:0007669"/>
    <property type="project" value="InterPro"/>
</dbReference>
<organism evidence="4 5">
    <name type="scientific">Thermoproteota archaeon</name>
    <dbReference type="NCBI Taxonomy" id="2056631"/>
    <lineage>
        <taxon>Archaea</taxon>
        <taxon>Thermoproteota</taxon>
    </lineage>
</organism>
<dbReference type="PROSITE" id="PS00507">
    <property type="entry name" value="NI_HGENASE_L_1"/>
    <property type="match status" value="1"/>
</dbReference>
<keyword evidence="1" id="KW-0560">Oxidoreductase</keyword>
<evidence type="ECO:0000256" key="2">
    <source>
        <dbReference type="PIRSR" id="PIRSR601501-1"/>
    </source>
</evidence>
<dbReference type="InterPro" id="IPR018194">
    <property type="entry name" value="Ni-dep_hyd_lsu_Ni_BS"/>
</dbReference>
<dbReference type="InterPro" id="IPR001501">
    <property type="entry name" value="Ni-dep_hyd_lsu"/>
</dbReference>
<feature type="binding site" evidence="2">
    <location>
        <position position="330"/>
    </location>
    <ligand>
        <name>Mg(2+)</name>
        <dbReference type="ChEBI" id="CHEBI:18420"/>
    </ligand>
</feature>
<reference evidence="4 5" key="1">
    <citation type="submission" date="2018-06" db="EMBL/GenBank/DDBJ databases">
        <title>Extensive metabolic versatility and redundancy in microbially diverse, dynamic hydrothermal sediments.</title>
        <authorList>
            <person name="Dombrowski N."/>
            <person name="Teske A."/>
            <person name="Baker B.J."/>
        </authorList>
    </citation>
    <scope>NUCLEOTIDE SEQUENCE [LARGE SCALE GENOMIC DNA]</scope>
    <source>
        <strain evidence="4">B66_G16</strain>
    </source>
</reference>
<feature type="domain" description="NADH-quinone oxidoreductase subunit D" evidence="3">
    <location>
        <begin position="127"/>
        <end position="293"/>
    </location>
</feature>
<feature type="binding site" evidence="2">
    <location>
        <position position="366"/>
    </location>
    <ligand>
        <name>Fe cation</name>
        <dbReference type="ChEBI" id="CHEBI:24875"/>
    </ligand>
</feature>